<name>A0AAW2WTJ6_9LAMI</name>
<protein>
    <submittedName>
        <fullName evidence="1">Uncharacterized protein</fullName>
    </submittedName>
</protein>
<reference evidence="1" key="2">
    <citation type="journal article" date="2024" name="Plant">
        <title>Genomic evolution and insights into agronomic trait innovations of Sesamum species.</title>
        <authorList>
            <person name="Miao H."/>
            <person name="Wang L."/>
            <person name="Qu L."/>
            <person name="Liu H."/>
            <person name="Sun Y."/>
            <person name="Le M."/>
            <person name="Wang Q."/>
            <person name="Wei S."/>
            <person name="Zheng Y."/>
            <person name="Lin W."/>
            <person name="Duan Y."/>
            <person name="Cao H."/>
            <person name="Xiong S."/>
            <person name="Wang X."/>
            <person name="Wei L."/>
            <person name="Li C."/>
            <person name="Ma Q."/>
            <person name="Ju M."/>
            <person name="Zhao R."/>
            <person name="Li G."/>
            <person name="Mu C."/>
            <person name="Tian Q."/>
            <person name="Mei H."/>
            <person name="Zhang T."/>
            <person name="Gao T."/>
            <person name="Zhang H."/>
        </authorList>
    </citation>
    <scope>NUCLEOTIDE SEQUENCE</scope>
    <source>
        <strain evidence="1">KEN1</strain>
    </source>
</reference>
<accession>A0AAW2WTJ6</accession>
<evidence type="ECO:0000313" key="1">
    <source>
        <dbReference type="EMBL" id="KAL0445104.1"/>
    </source>
</evidence>
<dbReference type="EMBL" id="JACGWN010000007">
    <property type="protein sequence ID" value="KAL0445104.1"/>
    <property type="molecule type" value="Genomic_DNA"/>
</dbReference>
<reference evidence="1" key="1">
    <citation type="submission" date="2020-06" db="EMBL/GenBank/DDBJ databases">
        <authorList>
            <person name="Li T."/>
            <person name="Hu X."/>
            <person name="Zhang T."/>
            <person name="Song X."/>
            <person name="Zhang H."/>
            <person name="Dai N."/>
            <person name="Sheng W."/>
            <person name="Hou X."/>
            <person name="Wei L."/>
        </authorList>
    </citation>
    <scope>NUCLEOTIDE SEQUENCE</scope>
    <source>
        <strain evidence="1">KEN1</strain>
        <tissue evidence="1">Leaf</tissue>
    </source>
</reference>
<gene>
    <name evidence="1" type="ORF">Slati_2233100</name>
</gene>
<organism evidence="1">
    <name type="scientific">Sesamum latifolium</name>
    <dbReference type="NCBI Taxonomy" id="2727402"/>
    <lineage>
        <taxon>Eukaryota</taxon>
        <taxon>Viridiplantae</taxon>
        <taxon>Streptophyta</taxon>
        <taxon>Embryophyta</taxon>
        <taxon>Tracheophyta</taxon>
        <taxon>Spermatophyta</taxon>
        <taxon>Magnoliopsida</taxon>
        <taxon>eudicotyledons</taxon>
        <taxon>Gunneridae</taxon>
        <taxon>Pentapetalae</taxon>
        <taxon>asterids</taxon>
        <taxon>lamiids</taxon>
        <taxon>Lamiales</taxon>
        <taxon>Pedaliaceae</taxon>
        <taxon>Sesamum</taxon>
    </lineage>
</organism>
<sequence>MEVSSNTANKQKAMETSGKLCRWLPGCPLYRLVEDPLLLLWHWRHRPYGCRPCS</sequence>
<dbReference type="AlphaFoldDB" id="A0AAW2WTJ6"/>
<comment type="caution">
    <text evidence="1">The sequence shown here is derived from an EMBL/GenBank/DDBJ whole genome shotgun (WGS) entry which is preliminary data.</text>
</comment>
<proteinExistence type="predicted"/>